<dbReference type="InterPro" id="IPR022190">
    <property type="entry name" value="DUF3716"/>
</dbReference>
<keyword evidence="3" id="KW-1185">Reference proteome</keyword>
<proteinExistence type="predicted"/>
<name>A0ABQ8W1B8_PENCH</name>
<feature type="compositionally biased region" description="Acidic residues" evidence="1">
    <location>
        <begin position="229"/>
        <end position="269"/>
    </location>
</feature>
<organism evidence="2 3">
    <name type="scientific">Penicillium chrysogenum</name>
    <name type="common">Penicillium notatum</name>
    <dbReference type="NCBI Taxonomy" id="5076"/>
    <lineage>
        <taxon>Eukaryota</taxon>
        <taxon>Fungi</taxon>
        <taxon>Dikarya</taxon>
        <taxon>Ascomycota</taxon>
        <taxon>Pezizomycotina</taxon>
        <taxon>Eurotiomycetes</taxon>
        <taxon>Eurotiomycetidae</taxon>
        <taxon>Eurotiales</taxon>
        <taxon>Aspergillaceae</taxon>
        <taxon>Penicillium</taxon>
        <taxon>Penicillium chrysogenum species complex</taxon>
    </lineage>
</organism>
<feature type="region of interest" description="Disordered" evidence="1">
    <location>
        <begin position="221"/>
        <end position="269"/>
    </location>
</feature>
<dbReference type="Pfam" id="PF12511">
    <property type="entry name" value="DUF3716"/>
    <property type="match status" value="1"/>
</dbReference>
<gene>
    <name evidence="2" type="ORF">N7505_011736</name>
</gene>
<sequence length="269" mass="30493">MSFYPNQSTSVITPADLEPIHTSRLYLRPPTGAGAAAIFEIRRRQDVADWLDLTEVVMTYGKRPGLDVKLMRAMKPSQEIVIHDISQVDFYSNLTYTVRLRAATTQIVGTQAPTPCKRCENTTWPFTECIPYKCVASSMPLQDTAVATRQHGSRPKVVLQGKVTKLKREVRHFDETLKSIQSAMTHFLNEEPTKTQQFQINGGLVTLKSSVDDVLEAMKDVSLKHDDKDGEEDNEKEDEEDHEKDGEEDDEEGDEEDDNEEDEAEDEEQ</sequence>
<evidence type="ECO:0000313" key="3">
    <source>
        <dbReference type="Proteomes" id="UP001220256"/>
    </source>
</evidence>
<evidence type="ECO:0000256" key="1">
    <source>
        <dbReference type="SAM" id="MobiDB-lite"/>
    </source>
</evidence>
<dbReference type="Proteomes" id="UP001220256">
    <property type="component" value="Unassembled WGS sequence"/>
</dbReference>
<accession>A0ABQ8W1B8</accession>
<reference evidence="2 3" key="1">
    <citation type="journal article" date="2023" name="IMA Fungus">
        <title>Comparative genomic study of the Penicillium genus elucidates a diverse pangenome and 15 lateral gene transfer events.</title>
        <authorList>
            <person name="Petersen C."/>
            <person name="Sorensen T."/>
            <person name="Nielsen M.R."/>
            <person name="Sondergaard T.E."/>
            <person name="Sorensen J.L."/>
            <person name="Fitzpatrick D.A."/>
            <person name="Frisvad J.C."/>
            <person name="Nielsen K.L."/>
        </authorList>
    </citation>
    <scope>NUCLEOTIDE SEQUENCE [LARGE SCALE GENOMIC DNA]</scope>
    <source>
        <strain evidence="2 3">IBT 3361</strain>
    </source>
</reference>
<protein>
    <submittedName>
        <fullName evidence="2">Uncharacterized protein</fullName>
    </submittedName>
</protein>
<evidence type="ECO:0000313" key="2">
    <source>
        <dbReference type="EMBL" id="KAJ5254527.1"/>
    </source>
</evidence>
<dbReference type="EMBL" id="JAPVEB010000011">
    <property type="protein sequence ID" value="KAJ5254527.1"/>
    <property type="molecule type" value="Genomic_DNA"/>
</dbReference>
<comment type="caution">
    <text evidence="2">The sequence shown here is derived from an EMBL/GenBank/DDBJ whole genome shotgun (WGS) entry which is preliminary data.</text>
</comment>